<evidence type="ECO:0000313" key="3">
    <source>
        <dbReference type="Proteomes" id="UP001163046"/>
    </source>
</evidence>
<name>A0A9X0CCZ7_9CNID</name>
<reference evidence="2" key="1">
    <citation type="submission" date="2023-01" db="EMBL/GenBank/DDBJ databases">
        <title>Genome assembly of the deep-sea coral Lophelia pertusa.</title>
        <authorList>
            <person name="Herrera S."/>
            <person name="Cordes E."/>
        </authorList>
    </citation>
    <scope>NUCLEOTIDE SEQUENCE</scope>
    <source>
        <strain evidence="2">USNM1676648</strain>
        <tissue evidence="2">Polyp</tissue>
    </source>
</reference>
<feature type="region of interest" description="Disordered" evidence="1">
    <location>
        <begin position="169"/>
        <end position="216"/>
    </location>
</feature>
<dbReference type="Proteomes" id="UP001163046">
    <property type="component" value="Unassembled WGS sequence"/>
</dbReference>
<keyword evidence="3" id="KW-1185">Reference proteome</keyword>
<feature type="compositionally biased region" description="Basic and acidic residues" evidence="1">
    <location>
        <begin position="37"/>
        <end position="49"/>
    </location>
</feature>
<feature type="compositionally biased region" description="Acidic residues" evidence="1">
    <location>
        <begin position="26"/>
        <end position="36"/>
    </location>
</feature>
<proteinExistence type="predicted"/>
<sequence length="216" mass="23471">MSNLSGTVASTMFNDKRFLVPTAGTSEDENANESEADQPRIELPLRDPDDPGSSNAFKVHTGLKAASSLPLSPVEDQSLEPITYARQRSKSDVVPPRLGSEDVLNIRRELERERSASIKSLLESALVDEGVSITLDDPLVRVAEHEIAEAFDVSADDLNEAAERILAIASDHESATEEEDIGDDRTTAEIDSARSSPYISPRWSSEPDAPIVITDL</sequence>
<dbReference type="EMBL" id="MU827804">
    <property type="protein sequence ID" value="KAJ7326071.1"/>
    <property type="molecule type" value="Genomic_DNA"/>
</dbReference>
<comment type="caution">
    <text evidence="2">The sequence shown here is derived from an EMBL/GenBank/DDBJ whole genome shotgun (WGS) entry which is preliminary data.</text>
</comment>
<evidence type="ECO:0000256" key="1">
    <source>
        <dbReference type="SAM" id="MobiDB-lite"/>
    </source>
</evidence>
<gene>
    <name evidence="2" type="ORF">OS493_028329</name>
</gene>
<organism evidence="2 3">
    <name type="scientific">Desmophyllum pertusum</name>
    <dbReference type="NCBI Taxonomy" id="174260"/>
    <lineage>
        <taxon>Eukaryota</taxon>
        <taxon>Metazoa</taxon>
        <taxon>Cnidaria</taxon>
        <taxon>Anthozoa</taxon>
        <taxon>Hexacorallia</taxon>
        <taxon>Scleractinia</taxon>
        <taxon>Caryophylliina</taxon>
        <taxon>Caryophylliidae</taxon>
        <taxon>Desmophyllum</taxon>
    </lineage>
</organism>
<protein>
    <submittedName>
        <fullName evidence="2">Uncharacterized protein</fullName>
    </submittedName>
</protein>
<evidence type="ECO:0000313" key="2">
    <source>
        <dbReference type="EMBL" id="KAJ7326071.1"/>
    </source>
</evidence>
<dbReference type="OrthoDB" id="6425079at2759"/>
<feature type="region of interest" description="Disordered" evidence="1">
    <location>
        <begin position="15"/>
        <end position="60"/>
    </location>
</feature>
<dbReference type="AlphaFoldDB" id="A0A9X0CCZ7"/>
<feature type="compositionally biased region" description="Basic and acidic residues" evidence="1">
    <location>
        <begin position="183"/>
        <end position="192"/>
    </location>
</feature>
<accession>A0A9X0CCZ7</accession>